<feature type="region of interest" description="Disordered" evidence="2">
    <location>
        <begin position="618"/>
        <end position="643"/>
    </location>
</feature>
<keyword evidence="4" id="KW-1185">Reference proteome</keyword>
<protein>
    <submittedName>
        <fullName evidence="3">Uncharacterized protein</fullName>
    </submittedName>
</protein>
<evidence type="ECO:0000256" key="2">
    <source>
        <dbReference type="SAM" id="MobiDB-lite"/>
    </source>
</evidence>
<reference evidence="3" key="1">
    <citation type="submission" date="2021-09" db="EMBL/GenBank/DDBJ databases">
        <authorList>
            <consortium name="AG Swart"/>
            <person name="Singh M."/>
            <person name="Singh A."/>
            <person name="Seah K."/>
            <person name="Emmerich C."/>
        </authorList>
    </citation>
    <scope>NUCLEOTIDE SEQUENCE</scope>
    <source>
        <strain evidence="3">ATCC30299</strain>
    </source>
</reference>
<organism evidence="3 4">
    <name type="scientific">Blepharisma stoltei</name>
    <dbReference type="NCBI Taxonomy" id="1481888"/>
    <lineage>
        <taxon>Eukaryota</taxon>
        <taxon>Sar</taxon>
        <taxon>Alveolata</taxon>
        <taxon>Ciliophora</taxon>
        <taxon>Postciliodesmatophora</taxon>
        <taxon>Heterotrichea</taxon>
        <taxon>Heterotrichida</taxon>
        <taxon>Blepharismidae</taxon>
        <taxon>Blepharisma</taxon>
    </lineage>
</organism>
<keyword evidence="1" id="KW-0175">Coiled coil</keyword>
<proteinExistence type="predicted"/>
<evidence type="ECO:0000256" key="1">
    <source>
        <dbReference type="SAM" id="Coils"/>
    </source>
</evidence>
<feature type="coiled-coil region" evidence="1">
    <location>
        <begin position="733"/>
        <end position="760"/>
    </location>
</feature>
<feature type="coiled-coil region" evidence="1">
    <location>
        <begin position="494"/>
        <end position="543"/>
    </location>
</feature>
<feature type="coiled-coil region" evidence="1">
    <location>
        <begin position="376"/>
        <end position="452"/>
    </location>
</feature>
<evidence type="ECO:0000313" key="4">
    <source>
        <dbReference type="Proteomes" id="UP001162131"/>
    </source>
</evidence>
<feature type="coiled-coil region" evidence="1">
    <location>
        <begin position="653"/>
        <end position="687"/>
    </location>
</feature>
<gene>
    <name evidence="3" type="ORF">BSTOLATCC_MIC18666</name>
</gene>
<sequence length="762" mass="89333">MSVKKRNPFLSSKHPSELEVLEQSPTKFYSTDTEPINCQIDRLNLIIQSIMKDFQPIATDKILEKHTEEYKIEEDNEIINFEDFDIDSEEKSESEDEELYSRIENLCTIIDREAMICEDYRAHEWRNMETGNVKAKYRESDEDPFSKKIECSLYDIYNLFNDLQSIIDEVEMNGTHERNIILGKFDLTLSVNHKEFVVPDKEWLAKVSSANSSTSGKEKNSSDIWKYKAYISQLENEVEHLKLQIALPKEIVEFGQILQESLVDSYKSILPDEDFSIDLSKSAFDSFPNFSLKKKELDIKNFKQKNADYAKLKSELEWQINETQILKSRYHTKLDEMTKKQEYFQEQTNLIKLKMQELETMQKKIESDKNLIQIKYKNIKEEFDAIESKKATIKLEKLHIEDEKKKLEWDRDQLEDEIREFNERKNKEQDKKSDWEKKRNALEISIDEVKCEVSESPRVFRSQLNRGHTYSEGNLDTSRILSKSQSISLPKKDLPQIDHEMETLKSELEKLNSSVENMTGKEKENTKMKINKLKTQIATLRSTKAISNSLSRSNSLKNIMAGLEKSWENSETRRSISRPRSACMTPITGLSPRGSVLLTEPSFSESLSAYRILSYTPEPITPPTPESEKIPVRPANKPPLGMPNIMKLKRDSNPKAEKETDVLQKQLKEKEERIKEKEIELNERETRLQNTWMKIPNADELIPIVQQEMLRIQEIKTSLELKQKYLDRDQLILSRRLEQVKVKENALAEKEKELERRESRLN</sequence>
<name>A0AAU9IZA1_9CILI</name>
<accession>A0AAU9IZA1</accession>
<evidence type="ECO:0000313" key="3">
    <source>
        <dbReference type="EMBL" id="CAG9317415.1"/>
    </source>
</evidence>
<dbReference type="EMBL" id="CAJZBQ010000018">
    <property type="protein sequence ID" value="CAG9317415.1"/>
    <property type="molecule type" value="Genomic_DNA"/>
</dbReference>
<dbReference type="AlphaFoldDB" id="A0AAU9IZA1"/>
<dbReference type="Proteomes" id="UP001162131">
    <property type="component" value="Unassembled WGS sequence"/>
</dbReference>
<comment type="caution">
    <text evidence="3">The sequence shown here is derived from an EMBL/GenBank/DDBJ whole genome shotgun (WGS) entry which is preliminary data.</text>
</comment>